<name>A0A8X6HXJ3_TRICU</name>
<accession>A0A8X6HXJ3</accession>
<comment type="caution">
    <text evidence="1">The sequence shown here is derived from an EMBL/GenBank/DDBJ whole genome shotgun (WGS) entry which is preliminary data.</text>
</comment>
<gene>
    <name evidence="1" type="primary">NCL1_34368</name>
    <name evidence="1" type="ORF">TNCT_637981</name>
</gene>
<reference evidence="1" key="1">
    <citation type="submission" date="2020-07" db="EMBL/GenBank/DDBJ databases">
        <title>Multicomponent nature underlies the extraordinary mechanical properties of spider dragline silk.</title>
        <authorList>
            <person name="Kono N."/>
            <person name="Nakamura H."/>
            <person name="Mori M."/>
            <person name="Yoshida Y."/>
            <person name="Ohtoshi R."/>
            <person name="Malay A.D."/>
            <person name="Moran D.A.P."/>
            <person name="Tomita M."/>
            <person name="Numata K."/>
            <person name="Arakawa K."/>
        </authorList>
    </citation>
    <scope>NUCLEOTIDE SEQUENCE</scope>
</reference>
<dbReference type="Proteomes" id="UP000887116">
    <property type="component" value="Unassembled WGS sequence"/>
</dbReference>
<dbReference type="AlphaFoldDB" id="A0A8X6HXJ3"/>
<organism evidence="1 2">
    <name type="scientific">Trichonephila clavata</name>
    <name type="common">Joro spider</name>
    <name type="synonym">Nephila clavata</name>
    <dbReference type="NCBI Taxonomy" id="2740835"/>
    <lineage>
        <taxon>Eukaryota</taxon>
        <taxon>Metazoa</taxon>
        <taxon>Ecdysozoa</taxon>
        <taxon>Arthropoda</taxon>
        <taxon>Chelicerata</taxon>
        <taxon>Arachnida</taxon>
        <taxon>Araneae</taxon>
        <taxon>Araneomorphae</taxon>
        <taxon>Entelegynae</taxon>
        <taxon>Araneoidea</taxon>
        <taxon>Nephilidae</taxon>
        <taxon>Trichonephila</taxon>
    </lineage>
</organism>
<proteinExistence type="predicted"/>
<evidence type="ECO:0000313" key="1">
    <source>
        <dbReference type="EMBL" id="GFR31817.1"/>
    </source>
</evidence>
<feature type="non-terminal residue" evidence="1">
    <location>
        <position position="1"/>
    </location>
</feature>
<evidence type="ECO:0000313" key="2">
    <source>
        <dbReference type="Proteomes" id="UP000887116"/>
    </source>
</evidence>
<dbReference type="EMBL" id="BMAO01009592">
    <property type="protein sequence ID" value="GFR31817.1"/>
    <property type="molecule type" value="Genomic_DNA"/>
</dbReference>
<dbReference type="OrthoDB" id="6434514at2759"/>
<sequence>FAKLDFSSDSSEKNFSDAVRNIQLAHNMSLNAESMFGWNVQSDKGSTLGETMDVFLVYLPEKESAFLENPATALFSVHSPFGFDNLVLHKNEMNPGHLYKIYIRVEEEHLLPYPYFTNCTDYNTLWNANNRKGPRSQQVNSFLKIILNIF</sequence>
<keyword evidence="2" id="KW-1185">Reference proteome</keyword>
<protein>
    <submittedName>
        <fullName evidence="1">Uncharacterized protein</fullName>
    </submittedName>
</protein>